<dbReference type="SUPFAM" id="SSF53335">
    <property type="entry name" value="S-adenosyl-L-methionine-dependent methyltransferases"/>
    <property type="match status" value="1"/>
</dbReference>
<evidence type="ECO:0000256" key="14">
    <source>
        <dbReference type="ARBA" id="ARBA00047418"/>
    </source>
</evidence>
<dbReference type="GO" id="GO:0015030">
    <property type="term" value="C:Cajal body"/>
    <property type="evidence" value="ECO:0007669"/>
    <property type="project" value="UniProtKB-SubCell"/>
</dbReference>
<comment type="subunit">
    <text evidence="20">May form homooligomers. Interacts with CREBBP/CBP, EED/WAIT1, EP300/P300, NCOA6/PRIP, PPARBP/PBP and SMN.</text>
</comment>
<keyword evidence="10" id="KW-0805">Transcription regulation</keyword>
<evidence type="ECO:0000256" key="6">
    <source>
        <dbReference type="ARBA" id="ARBA00022553"/>
    </source>
</evidence>
<keyword evidence="11" id="KW-0804">Transcription</keyword>
<keyword evidence="7" id="KW-0489">Methyltransferase</keyword>
<dbReference type="AlphaFoldDB" id="A0A9W8ACL9"/>
<comment type="similarity">
    <text evidence="13">Belongs to the methyltransferase superfamily. Trimethylguanosine synthase family.</text>
</comment>
<evidence type="ECO:0000256" key="7">
    <source>
        <dbReference type="ARBA" id="ARBA00022603"/>
    </source>
</evidence>
<evidence type="ECO:0000256" key="3">
    <source>
        <dbReference type="ARBA" id="ARBA00004604"/>
    </source>
</evidence>
<evidence type="ECO:0000256" key="10">
    <source>
        <dbReference type="ARBA" id="ARBA00023015"/>
    </source>
</evidence>
<evidence type="ECO:0000256" key="17">
    <source>
        <dbReference type="ARBA" id="ARBA00049075"/>
    </source>
</evidence>
<dbReference type="Gene3D" id="3.40.50.150">
    <property type="entry name" value="Vaccinia Virus protein VP39"/>
    <property type="match status" value="1"/>
</dbReference>
<comment type="catalytic activity">
    <reaction evidence="17">
        <text>a 5'-end (N(7)-methyl 5'-triphosphoguanosine)-ribonucleoside in snRNA + S-adenosyl-L-methionine = a 5'-end (N(2),N(7)-dimethyl 5'-triphosphoguanosine)-ribonucleoside in snRNA + S-adenosyl-L-homocysteine + H(+)</text>
        <dbReference type="Rhea" id="RHEA:78471"/>
        <dbReference type="Rhea" id="RHEA-COMP:19085"/>
        <dbReference type="Rhea" id="RHEA-COMP:19087"/>
        <dbReference type="ChEBI" id="CHEBI:15378"/>
        <dbReference type="ChEBI" id="CHEBI:57856"/>
        <dbReference type="ChEBI" id="CHEBI:59789"/>
        <dbReference type="ChEBI" id="CHEBI:156461"/>
        <dbReference type="ChEBI" id="CHEBI:172880"/>
    </reaction>
    <physiologicalReaction direction="left-to-right" evidence="17">
        <dbReference type="Rhea" id="RHEA:78472"/>
    </physiologicalReaction>
</comment>
<evidence type="ECO:0000256" key="13">
    <source>
        <dbReference type="ARBA" id="ARBA00025783"/>
    </source>
</evidence>
<evidence type="ECO:0000256" key="2">
    <source>
        <dbReference type="ARBA" id="ARBA00004496"/>
    </source>
</evidence>
<evidence type="ECO:0000256" key="9">
    <source>
        <dbReference type="ARBA" id="ARBA00022691"/>
    </source>
</evidence>
<evidence type="ECO:0000256" key="11">
    <source>
        <dbReference type="ARBA" id="ARBA00023163"/>
    </source>
</evidence>
<evidence type="ECO:0000256" key="19">
    <source>
        <dbReference type="ARBA" id="ARBA00057179"/>
    </source>
</evidence>
<dbReference type="Pfam" id="PF09445">
    <property type="entry name" value="Methyltransf_15"/>
    <property type="match status" value="1"/>
</dbReference>
<dbReference type="GO" id="GO:0071164">
    <property type="term" value="F:RNA cap trimethylguanosine synthase activity"/>
    <property type="evidence" value="ECO:0007669"/>
    <property type="project" value="TreeGrafter"/>
</dbReference>
<dbReference type="FunFam" id="3.40.50.150:FF:000066">
    <property type="entry name" value="Trimethylguanosine synthase 1"/>
    <property type="match status" value="1"/>
</dbReference>
<keyword evidence="8" id="KW-0808">Transferase</keyword>
<dbReference type="OrthoDB" id="194443at2759"/>
<comment type="catalytic activity">
    <reaction evidence="16">
        <text>a 5'-end (N(2),N(7)-dimethyl 5'-triphosphoguanosine)-ribonucleoside in snRNA + S-adenosyl-L-methionine = a 5'-end (N(2),N(2),N(7)-trimethyl 5'-triphosphoguanosine)-ribonucleoside in snRNA + S-adenosyl-L-homocysteine + H(+)</text>
        <dbReference type="Rhea" id="RHEA:78479"/>
        <dbReference type="Rhea" id="RHEA-COMP:19087"/>
        <dbReference type="Rhea" id="RHEA-COMP:19089"/>
        <dbReference type="ChEBI" id="CHEBI:15378"/>
        <dbReference type="ChEBI" id="CHEBI:57856"/>
        <dbReference type="ChEBI" id="CHEBI:59789"/>
        <dbReference type="ChEBI" id="CHEBI:167623"/>
        <dbReference type="ChEBI" id="CHEBI:172880"/>
    </reaction>
    <physiologicalReaction direction="left-to-right" evidence="16">
        <dbReference type="Rhea" id="RHEA:78480"/>
    </physiologicalReaction>
</comment>
<dbReference type="InterPro" id="IPR029063">
    <property type="entry name" value="SAM-dependent_MTases_sf"/>
</dbReference>
<evidence type="ECO:0000256" key="12">
    <source>
        <dbReference type="ARBA" id="ARBA00023242"/>
    </source>
</evidence>
<evidence type="ECO:0000256" key="18">
    <source>
        <dbReference type="ARBA" id="ARBA00049790"/>
    </source>
</evidence>
<comment type="catalytic activity">
    <reaction evidence="14">
        <text>a 5'-end (N(2),N(7)-dimethyl 5'-triphosphoguanosine)-ribonucleoside in snoRNA + S-adenosyl-L-methionine = a 5'-end (N(2),N(2),N(7)-trimethyl 5'-triphosphoguanosine)-ribonucleoside in snoRNA + S-adenosyl-L-homocysteine + H(+)</text>
        <dbReference type="Rhea" id="RHEA:78507"/>
        <dbReference type="Rhea" id="RHEA-COMP:19088"/>
        <dbReference type="Rhea" id="RHEA-COMP:19090"/>
        <dbReference type="ChEBI" id="CHEBI:15378"/>
        <dbReference type="ChEBI" id="CHEBI:57856"/>
        <dbReference type="ChEBI" id="CHEBI:59789"/>
        <dbReference type="ChEBI" id="CHEBI:167623"/>
        <dbReference type="ChEBI" id="CHEBI:172880"/>
    </reaction>
    <physiologicalReaction direction="left-to-right" evidence="14">
        <dbReference type="Rhea" id="RHEA:78508"/>
    </physiologicalReaction>
</comment>
<comment type="caution">
    <text evidence="23">The sequence shown here is derived from an EMBL/GenBank/DDBJ whole genome shotgun (WGS) entry which is preliminary data.</text>
</comment>
<evidence type="ECO:0000256" key="20">
    <source>
        <dbReference type="ARBA" id="ARBA00064494"/>
    </source>
</evidence>
<dbReference type="EMBL" id="JANBPT010000255">
    <property type="protein sequence ID" value="KAJ1924763.1"/>
    <property type="molecule type" value="Genomic_DNA"/>
</dbReference>
<name>A0A9W8ACL9_9FUNG</name>
<sequence>MNVADIYPGTLTKVPKRLHKYWHQRYNLFSRYDEGVWMDEEGWFSVTPEAIAADAAERCRCDVIIDAFCGVGGNAIQFAMTCNHVIAIDVDAERLKCARHNAEVYGVADRIEFIHGDFMQLAPHLKADVVFLSPPWGGPEYNQSDTYDLDLMQPVNGLELYKVARRITPDIAYFLPRNCEPDQIGQLDPGRNVEIEMNYLFGYLKAITAYFGELVGDTSDAMAVDNPEEFDM</sequence>
<keyword evidence="12" id="KW-0539">Nucleus</keyword>
<dbReference type="GO" id="GO:0005737">
    <property type="term" value="C:cytoplasm"/>
    <property type="evidence" value="ECO:0007669"/>
    <property type="project" value="UniProtKB-SubCell"/>
</dbReference>
<comment type="function">
    <text evidence="19">Catalyzes the 2 serial methylation steps for the conversion of the 7-monomethylguanosine (m(7)G) caps of snRNAs and snoRNAs to a 2,2,7-trimethylguanosine (m(2,2,7)G) cap structure. The enzyme is specific for guanine, and N7 methylation must precede N2 methylation. Hypermethylation of the m7G cap of U snRNAs leads to their concentration in nuclear foci, their colocalization with coilin and the formation of canonical Cajal bodies (CBs). Plays a role in transcriptional regulation.</text>
</comment>
<organism evidence="23 24">
    <name type="scientific">Tieghemiomyces parasiticus</name>
    <dbReference type="NCBI Taxonomy" id="78921"/>
    <lineage>
        <taxon>Eukaryota</taxon>
        <taxon>Fungi</taxon>
        <taxon>Fungi incertae sedis</taxon>
        <taxon>Zoopagomycota</taxon>
        <taxon>Kickxellomycotina</taxon>
        <taxon>Dimargaritomycetes</taxon>
        <taxon>Dimargaritales</taxon>
        <taxon>Dimargaritaceae</taxon>
        <taxon>Tieghemiomyces</taxon>
    </lineage>
</organism>
<proteinExistence type="inferred from homology"/>
<keyword evidence="5" id="KW-0963">Cytoplasm</keyword>
<reference evidence="23" key="1">
    <citation type="submission" date="2022-07" db="EMBL/GenBank/DDBJ databases">
        <title>Phylogenomic reconstructions and comparative analyses of Kickxellomycotina fungi.</title>
        <authorList>
            <person name="Reynolds N.K."/>
            <person name="Stajich J.E."/>
            <person name="Barry K."/>
            <person name="Grigoriev I.V."/>
            <person name="Crous P."/>
            <person name="Smith M.E."/>
        </authorList>
    </citation>
    <scope>NUCLEOTIDE SEQUENCE</scope>
    <source>
        <strain evidence="23">RSA 861</strain>
    </source>
</reference>
<evidence type="ECO:0000313" key="23">
    <source>
        <dbReference type="EMBL" id="KAJ1924763.1"/>
    </source>
</evidence>
<evidence type="ECO:0000256" key="22">
    <source>
        <dbReference type="ARBA" id="ARBA00081504"/>
    </source>
</evidence>
<dbReference type="InterPro" id="IPR019012">
    <property type="entry name" value="RNA_cap_Gua-N2-MeTrfase"/>
</dbReference>
<evidence type="ECO:0000256" key="1">
    <source>
        <dbReference type="ARBA" id="ARBA00004408"/>
    </source>
</evidence>
<protein>
    <recommendedName>
        <fullName evidence="4">Trimethylguanosine synthase</fullName>
    </recommendedName>
    <alternativeName>
        <fullName evidence="18">Cap-specific guanine-N(2) methyltransferase</fullName>
    </alternativeName>
    <alternativeName>
        <fullName evidence="21">Nuclear receptor coactivator 6-interacting protein</fullName>
    </alternativeName>
    <alternativeName>
        <fullName evidence="22">PRIP-interacting protein with methyltransferase motif</fullName>
    </alternativeName>
</protein>
<dbReference type="PANTHER" id="PTHR14741">
    <property type="entry name" value="S-ADENOSYLMETHIONINE-DEPENDENT METHYLTRANSFERASE RELATED"/>
    <property type="match status" value="1"/>
</dbReference>
<evidence type="ECO:0000256" key="15">
    <source>
        <dbReference type="ARBA" id="ARBA00048740"/>
    </source>
</evidence>
<keyword evidence="9" id="KW-0949">S-adenosyl-L-methionine</keyword>
<comment type="catalytic activity">
    <reaction evidence="15">
        <text>a 5'-end (N(7)-methyl 5'-triphosphoguanosine)-ribonucleoside in snoRNA + S-adenosyl-L-methionine = a 5'-end (N(2),N(7)-dimethyl 5'-triphosphoguanosine)-ribonucleoside in snoRNA + S-adenosyl-L-homocysteine + H(+)</text>
        <dbReference type="Rhea" id="RHEA:78475"/>
        <dbReference type="Rhea" id="RHEA-COMP:19086"/>
        <dbReference type="Rhea" id="RHEA-COMP:19088"/>
        <dbReference type="ChEBI" id="CHEBI:15378"/>
        <dbReference type="ChEBI" id="CHEBI:57856"/>
        <dbReference type="ChEBI" id="CHEBI:59789"/>
        <dbReference type="ChEBI" id="CHEBI:156461"/>
        <dbReference type="ChEBI" id="CHEBI:172880"/>
    </reaction>
    <physiologicalReaction direction="left-to-right" evidence="15">
        <dbReference type="Rhea" id="RHEA:78476"/>
    </physiologicalReaction>
</comment>
<dbReference type="PANTHER" id="PTHR14741:SF32">
    <property type="entry name" value="TRIMETHYLGUANOSINE SYNTHASE"/>
    <property type="match status" value="1"/>
</dbReference>
<evidence type="ECO:0000313" key="24">
    <source>
        <dbReference type="Proteomes" id="UP001150569"/>
    </source>
</evidence>
<keyword evidence="6" id="KW-0597">Phosphoprotein</keyword>
<evidence type="ECO:0000256" key="21">
    <source>
        <dbReference type="ARBA" id="ARBA00079339"/>
    </source>
</evidence>
<comment type="subcellular location">
    <subcellularLocation>
        <location evidence="2">Cytoplasm</location>
    </subcellularLocation>
    <subcellularLocation>
        <location evidence="1">Nucleus</location>
        <location evidence="1">Cajal body</location>
    </subcellularLocation>
    <subcellularLocation>
        <location evidence="3">Nucleus</location>
        <location evidence="3">Nucleolus</location>
    </subcellularLocation>
</comment>
<evidence type="ECO:0000256" key="4">
    <source>
        <dbReference type="ARBA" id="ARBA00018517"/>
    </source>
</evidence>
<accession>A0A9W8ACL9</accession>
<dbReference type="CDD" id="cd02440">
    <property type="entry name" value="AdoMet_MTases"/>
    <property type="match status" value="1"/>
</dbReference>
<keyword evidence="24" id="KW-1185">Reference proteome</keyword>
<evidence type="ECO:0000256" key="16">
    <source>
        <dbReference type="ARBA" id="ARBA00048763"/>
    </source>
</evidence>
<evidence type="ECO:0000256" key="5">
    <source>
        <dbReference type="ARBA" id="ARBA00022490"/>
    </source>
</evidence>
<gene>
    <name evidence="23" type="primary">TGS1</name>
    <name evidence="23" type="ORF">IWQ60_004993</name>
</gene>
<dbReference type="Proteomes" id="UP001150569">
    <property type="component" value="Unassembled WGS sequence"/>
</dbReference>
<evidence type="ECO:0000256" key="8">
    <source>
        <dbReference type="ARBA" id="ARBA00022679"/>
    </source>
</evidence>
<dbReference type="GO" id="GO:0005730">
    <property type="term" value="C:nucleolus"/>
    <property type="evidence" value="ECO:0007669"/>
    <property type="project" value="UniProtKB-SubCell"/>
</dbReference>